<evidence type="ECO:0000313" key="1">
    <source>
        <dbReference type="EMBL" id="KAJ7529824.1"/>
    </source>
</evidence>
<accession>A0ACC2BK34</accession>
<sequence length="490" mass="55256">MGLGFFFKYGSMWPEAAWGARITWAIGRIWAFALMAFLLLLSSDPANCTISQSDEVAESGLDSQQYPTENRNLLDFNLYHRSDQLLQDISELVSRHPMIMTEKVWKSVVVGYSTEMAIVTVEPGGRRPNLQRELRILLNFGQHGRELVTSEVALRLLSILAGEHELRNHDITSFNQVLTNMVLKVVPVENVNGRKKVEKGDLCERKNGRGVDTNRNWGVDWGKKEKDYDPYEENPGTAAFSEPETQILRDVAASFKPHLWVNVHSGMQALFMPYDHKNATPDEGSAKPMESLLKTINTLHCKGTCTIGSGGGAVGYLAHGTATDYMYSFLKVPVAFTFEIYGNADLEKDDCFPMFNPTSPALLESTIMNWCEAFFTLFMNLPTTLGSISNATTGHSYSNLDVLSATTPLSHAGSRVVNVTSIYLNRKDRTFWHPTEQNDVFLKHRMEEDWILTEFLYFSVGLGSVMLCFTVVKRMRSLRDFRQKSLNQIV</sequence>
<dbReference type="EMBL" id="CM055106">
    <property type="protein sequence ID" value="KAJ7529824.1"/>
    <property type="molecule type" value="Genomic_DNA"/>
</dbReference>
<gene>
    <name evidence="1" type="ORF">O6H91_15G068100</name>
</gene>
<dbReference type="Proteomes" id="UP001162992">
    <property type="component" value="Chromosome 15"/>
</dbReference>
<evidence type="ECO:0000313" key="2">
    <source>
        <dbReference type="Proteomes" id="UP001162992"/>
    </source>
</evidence>
<organism evidence="1 2">
    <name type="scientific">Diphasiastrum complanatum</name>
    <name type="common">Issler's clubmoss</name>
    <name type="synonym">Lycopodium complanatum</name>
    <dbReference type="NCBI Taxonomy" id="34168"/>
    <lineage>
        <taxon>Eukaryota</taxon>
        <taxon>Viridiplantae</taxon>
        <taxon>Streptophyta</taxon>
        <taxon>Embryophyta</taxon>
        <taxon>Tracheophyta</taxon>
        <taxon>Lycopodiopsida</taxon>
        <taxon>Lycopodiales</taxon>
        <taxon>Lycopodiaceae</taxon>
        <taxon>Lycopodioideae</taxon>
        <taxon>Diphasiastrum</taxon>
    </lineage>
</organism>
<reference evidence="2" key="1">
    <citation type="journal article" date="2024" name="Proc. Natl. Acad. Sci. U.S.A.">
        <title>Extraordinary preservation of gene collinearity over three hundred million years revealed in homosporous lycophytes.</title>
        <authorList>
            <person name="Li C."/>
            <person name="Wickell D."/>
            <person name="Kuo L.Y."/>
            <person name="Chen X."/>
            <person name="Nie B."/>
            <person name="Liao X."/>
            <person name="Peng D."/>
            <person name="Ji J."/>
            <person name="Jenkins J."/>
            <person name="Williams M."/>
            <person name="Shu S."/>
            <person name="Plott C."/>
            <person name="Barry K."/>
            <person name="Rajasekar S."/>
            <person name="Grimwood J."/>
            <person name="Han X."/>
            <person name="Sun S."/>
            <person name="Hou Z."/>
            <person name="He W."/>
            <person name="Dai G."/>
            <person name="Sun C."/>
            <person name="Schmutz J."/>
            <person name="Leebens-Mack J.H."/>
            <person name="Li F.W."/>
            <person name="Wang L."/>
        </authorList>
    </citation>
    <scope>NUCLEOTIDE SEQUENCE [LARGE SCALE GENOMIC DNA]</scope>
    <source>
        <strain evidence="2">cv. PW_Plant_1</strain>
    </source>
</reference>
<name>A0ACC2BK34_DIPCM</name>
<keyword evidence="2" id="KW-1185">Reference proteome</keyword>
<comment type="caution">
    <text evidence="1">The sequence shown here is derived from an EMBL/GenBank/DDBJ whole genome shotgun (WGS) entry which is preliminary data.</text>
</comment>
<proteinExistence type="predicted"/>
<protein>
    <submittedName>
        <fullName evidence="1">Uncharacterized protein</fullName>
    </submittedName>
</protein>